<comment type="caution">
    <text evidence="2">The sequence shown here is derived from an EMBL/GenBank/DDBJ whole genome shotgun (WGS) entry which is preliminary data.</text>
</comment>
<organism evidence="2 3">
    <name type="scientific">Mauremys mutica</name>
    <name type="common">yellowpond turtle</name>
    <dbReference type="NCBI Taxonomy" id="74926"/>
    <lineage>
        <taxon>Eukaryota</taxon>
        <taxon>Metazoa</taxon>
        <taxon>Chordata</taxon>
        <taxon>Craniata</taxon>
        <taxon>Vertebrata</taxon>
        <taxon>Euteleostomi</taxon>
        <taxon>Archelosauria</taxon>
        <taxon>Testudinata</taxon>
        <taxon>Testudines</taxon>
        <taxon>Cryptodira</taxon>
        <taxon>Durocryptodira</taxon>
        <taxon>Testudinoidea</taxon>
        <taxon>Geoemydidae</taxon>
        <taxon>Geoemydinae</taxon>
        <taxon>Mauremys</taxon>
    </lineage>
</organism>
<sequence length="125" mass="13852">MLPPVDAVSGYPLPLHLLDICSGLLCPMTGQSWKIIMRHWKLRAQKKPLYLQTLVVPLQETELPNSPSSSCPALRVSSPSLSQPHTSQSRGGRGLRIHYELLVPMEDHPEEQTLEATHTPKLSVG</sequence>
<feature type="compositionally biased region" description="Polar residues" evidence="1">
    <location>
        <begin position="62"/>
        <end position="90"/>
    </location>
</feature>
<gene>
    <name evidence="2" type="ORF">KIL84_000760</name>
</gene>
<evidence type="ECO:0000313" key="3">
    <source>
        <dbReference type="Proteomes" id="UP000827986"/>
    </source>
</evidence>
<evidence type="ECO:0000256" key="1">
    <source>
        <dbReference type="SAM" id="MobiDB-lite"/>
    </source>
</evidence>
<reference evidence="2" key="1">
    <citation type="submission" date="2021-09" db="EMBL/GenBank/DDBJ databases">
        <title>The genome of Mauremys mutica provides insights into the evolution of semi-aquatic lifestyle.</title>
        <authorList>
            <person name="Gong S."/>
            <person name="Gao Y."/>
        </authorList>
    </citation>
    <scope>NUCLEOTIDE SEQUENCE</scope>
    <source>
        <strain evidence="2">MM-2020</strain>
        <tissue evidence="2">Muscle</tissue>
    </source>
</reference>
<protein>
    <submittedName>
        <fullName evidence="2">Uncharacterized protein</fullName>
    </submittedName>
</protein>
<proteinExistence type="predicted"/>
<dbReference type="EMBL" id="JAHDVG010000484">
    <property type="protein sequence ID" value="KAH1169775.1"/>
    <property type="molecule type" value="Genomic_DNA"/>
</dbReference>
<feature type="region of interest" description="Disordered" evidence="1">
    <location>
        <begin position="62"/>
        <end position="94"/>
    </location>
</feature>
<keyword evidence="3" id="KW-1185">Reference proteome</keyword>
<name>A0A9D3WZG2_9SAUR</name>
<dbReference type="AlphaFoldDB" id="A0A9D3WZG2"/>
<evidence type="ECO:0000313" key="2">
    <source>
        <dbReference type="EMBL" id="KAH1169775.1"/>
    </source>
</evidence>
<accession>A0A9D3WZG2</accession>
<dbReference type="Proteomes" id="UP000827986">
    <property type="component" value="Unassembled WGS sequence"/>
</dbReference>